<dbReference type="PANTHER" id="PTHR30221">
    <property type="entry name" value="SMALL-CONDUCTANCE MECHANOSENSITIVE CHANNEL"/>
    <property type="match status" value="1"/>
</dbReference>
<feature type="compositionally biased region" description="Low complexity" evidence="1">
    <location>
        <begin position="237"/>
        <end position="247"/>
    </location>
</feature>
<reference evidence="3" key="1">
    <citation type="submission" date="2020-02" db="EMBL/GenBank/DDBJ databases">
        <authorList>
            <person name="Meier V. D."/>
        </authorList>
    </citation>
    <scope>NUCLEOTIDE SEQUENCE</scope>
    <source>
        <strain evidence="3">AVDCRST_MAG32</strain>
    </source>
</reference>
<protein>
    <recommendedName>
        <fullName evidence="4">CmpX</fullName>
    </recommendedName>
</protein>
<evidence type="ECO:0000256" key="2">
    <source>
        <dbReference type="SAM" id="Phobius"/>
    </source>
</evidence>
<dbReference type="InterPro" id="IPR008910">
    <property type="entry name" value="MSC_TM_helix"/>
</dbReference>
<keyword evidence="2" id="KW-0812">Transmembrane</keyword>
<feature type="transmembrane region" description="Helical" evidence="2">
    <location>
        <begin position="149"/>
        <end position="167"/>
    </location>
</feature>
<keyword evidence="2" id="KW-0472">Membrane</keyword>
<evidence type="ECO:0000313" key="3">
    <source>
        <dbReference type="EMBL" id="CAA9369451.1"/>
    </source>
</evidence>
<dbReference type="AlphaFoldDB" id="A0A6J4MUI6"/>
<evidence type="ECO:0008006" key="4">
    <source>
        <dbReference type="Google" id="ProtNLM"/>
    </source>
</evidence>
<dbReference type="Pfam" id="PF05552">
    <property type="entry name" value="MS_channel_1st_1"/>
    <property type="match status" value="2"/>
</dbReference>
<feature type="compositionally biased region" description="Polar residues" evidence="1">
    <location>
        <begin position="248"/>
        <end position="269"/>
    </location>
</feature>
<proteinExistence type="predicted"/>
<organism evidence="3">
    <name type="scientific">uncultured Nocardioides sp</name>
    <dbReference type="NCBI Taxonomy" id="198441"/>
    <lineage>
        <taxon>Bacteria</taxon>
        <taxon>Bacillati</taxon>
        <taxon>Actinomycetota</taxon>
        <taxon>Actinomycetes</taxon>
        <taxon>Propionibacteriales</taxon>
        <taxon>Nocardioidaceae</taxon>
        <taxon>Nocardioides</taxon>
        <taxon>environmental samples</taxon>
    </lineage>
</organism>
<dbReference type="InterPro" id="IPR045275">
    <property type="entry name" value="MscS_archaea/bacteria_type"/>
</dbReference>
<keyword evidence="2" id="KW-1133">Transmembrane helix</keyword>
<feature type="transmembrane region" description="Helical" evidence="2">
    <location>
        <begin position="109"/>
        <end position="137"/>
    </location>
</feature>
<dbReference type="Gene3D" id="1.10.287.1260">
    <property type="match status" value="2"/>
</dbReference>
<name>A0A6J4MUI6_9ACTN</name>
<evidence type="ECO:0000256" key="1">
    <source>
        <dbReference type="SAM" id="MobiDB-lite"/>
    </source>
</evidence>
<dbReference type="GO" id="GO:0008381">
    <property type="term" value="F:mechanosensitive monoatomic ion channel activity"/>
    <property type="evidence" value="ECO:0007669"/>
    <property type="project" value="InterPro"/>
</dbReference>
<sequence>MSIRQSLQNAFDAFFAFLPNLLGFLVLLLIGFIVAKVVAGIVRKVLEKVGVDKHLQGAGQHNYVERFMPGASVSNGVSRVVFWLVFVFFLFAAVGALKIPAVTTFMNQVLAYLPNIIVAIGIFVVAALVAGAVAGAVTKLMGDTPTGKIVATVVPSLVMVIALFMILEQLQIAPEIVRIAFGATMFAIALGLALAFGLGGRSVAQRLLEDAYTKGQQQRAQVASDVAAGKQRAQDTAQSAQSGGQSSEYSTAGTTYVDEQQTEVISPTQGRVDGGSSRY</sequence>
<dbReference type="EMBL" id="CADCUM010000022">
    <property type="protein sequence ID" value="CAA9369451.1"/>
    <property type="molecule type" value="Genomic_DNA"/>
</dbReference>
<gene>
    <name evidence="3" type="ORF">AVDCRST_MAG32-465</name>
</gene>
<feature type="transmembrane region" description="Helical" evidence="2">
    <location>
        <begin position="21"/>
        <end position="42"/>
    </location>
</feature>
<accession>A0A6J4MUI6</accession>
<feature type="transmembrane region" description="Helical" evidence="2">
    <location>
        <begin position="80"/>
        <end position="97"/>
    </location>
</feature>
<feature type="transmembrane region" description="Helical" evidence="2">
    <location>
        <begin position="179"/>
        <end position="198"/>
    </location>
</feature>
<feature type="region of interest" description="Disordered" evidence="1">
    <location>
        <begin position="232"/>
        <end position="279"/>
    </location>
</feature>
<dbReference type="PANTHER" id="PTHR30221:SF1">
    <property type="entry name" value="SMALL-CONDUCTANCE MECHANOSENSITIVE CHANNEL"/>
    <property type="match status" value="1"/>
</dbReference>